<accession>A0ABU1UQ07</accession>
<dbReference type="PROSITE" id="PS50156">
    <property type="entry name" value="SSD"/>
    <property type="match status" value="1"/>
</dbReference>
<feature type="transmembrane region" description="Helical" evidence="7">
    <location>
        <begin position="363"/>
        <end position="387"/>
    </location>
</feature>
<dbReference type="PANTHER" id="PTHR33406">
    <property type="entry name" value="MEMBRANE PROTEIN MJ1562-RELATED"/>
    <property type="match status" value="1"/>
</dbReference>
<keyword evidence="6 7" id="KW-0472">Membrane</keyword>
<feature type="transmembrane region" description="Helical" evidence="7">
    <location>
        <begin position="518"/>
        <end position="537"/>
    </location>
</feature>
<comment type="caution">
    <text evidence="9">The sequence shown here is derived from an EMBL/GenBank/DDBJ whole genome shotgun (WGS) entry which is preliminary data.</text>
</comment>
<feature type="transmembrane region" description="Helical" evidence="7">
    <location>
        <begin position="234"/>
        <end position="252"/>
    </location>
</feature>
<dbReference type="Gene3D" id="1.20.1640.10">
    <property type="entry name" value="Multidrug efflux transporter AcrB transmembrane domain"/>
    <property type="match status" value="2"/>
</dbReference>
<dbReference type="InterPro" id="IPR027417">
    <property type="entry name" value="P-loop_NTPase"/>
</dbReference>
<feature type="transmembrane region" description="Helical" evidence="7">
    <location>
        <begin position="662"/>
        <end position="684"/>
    </location>
</feature>
<feature type="transmembrane region" description="Helical" evidence="7">
    <location>
        <begin position="273"/>
        <end position="296"/>
    </location>
</feature>
<evidence type="ECO:0000256" key="5">
    <source>
        <dbReference type="ARBA" id="ARBA00022989"/>
    </source>
</evidence>
<evidence type="ECO:0000256" key="1">
    <source>
        <dbReference type="ARBA" id="ARBA00004651"/>
    </source>
</evidence>
<feature type="transmembrane region" description="Helical" evidence="7">
    <location>
        <begin position="20"/>
        <end position="38"/>
    </location>
</feature>
<organism evidence="9 10">
    <name type="scientific">Aeromicrobium panaciterrae</name>
    <dbReference type="NCBI Taxonomy" id="363861"/>
    <lineage>
        <taxon>Bacteria</taxon>
        <taxon>Bacillati</taxon>
        <taxon>Actinomycetota</taxon>
        <taxon>Actinomycetes</taxon>
        <taxon>Propionibacteriales</taxon>
        <taxon>Nocardioidaceae</taxon>
        <taxon>Aeromicrobium</taxon>
    </lineage>
</organism>
<dbReference type="PANTHER" id="PTHR33406:SF11">
    <property type="entry name" value="MEMBRANE PROTEIN SCO6666-RELATED"/>
    <property type="match status" value="1"/>
</dbReference>
<evidence type="ECO:0000256" key="4">
    <source>
        <dbReference type="ARBA" id="ARBA00022692"/>
    </source>
</evidence>
<dbReference type="InterPro" id="IPR050545">
    <property type="entry name" value="Mycobact_MmpL"/>
</dbReference>
<dbReference type="Proteomes" id="UP001257739">
    <property type="component" value="Unassembled WGS sequence"/>
</dbReference>
<dbReference type="InterPro" id="IPR004869">
    <property type="entry name" value="MMPL_dom"/>
</dbReference>
<feature type="transmembrane region" description="Helical" evidence="7">
    <location>
        <begin position="549"/>
        <end position="566"/>
    </location>
</feature>
<feature type="transmembrane region" description="Helical" evidence="7">
    <location>
        <begin position="586"/>
        <end position="607"/>
    </location>
</feature>
<dbReference type="Pfam" id="PF03176">
    <property type="entry name" value="MMPL"/>
    <property type="match status" value="2"/>
</dbReference>
<dbReference type="Gene3D" id="3.40.50.300">
    <property type="entry name" value="P-loop containing nucleotide triphosphate hydrolases"/>
    <property type="match status" value="1"/>
</dbReference>
<proteinExistence type="inferred from homology"/>
<evidence type="ECO:0000313" key="10">
    <source>
        <dbReference type="Proteomes" id="UP001257739"/>
    </source>
</evidence>
<dbReference type="SUPFAM" id="SSF82866">
    <property type="entry name" value="Multidrug efflux transporter AcrB transmembrane domain"/>
    <property type="match status" value="2"/>
</dbReference>
<protein>
    <submittedName>
        <fullName evidence="9">RND superfamily putative drug exporter</fullName>
    </submittedName>
</protein>
<evidence type="ECO:0000256" key="7">
    <source>
        <dbReference type="SAM" id="Phobius"/>
    </source>
</evidence>
<feature type="transmembrane region" description="Helical" evidence="7">
    <location>
        <begin position="628"/>
        <end position="650"/>
    </location>
</feature>
<keyword evidence="4 7" id="KW-0812">Transmembrane</keyword>
<feature type="transmembrane region" description="Helical" evidence="7">
    <location>
        <begin position="302"/>
        <end position="330"/>
    </location>
</feature>
<evidence type="ECO:0000256" key="6">
    <source>
        <dbReference type="ARBA" id="ARBA00023136"/>
    </source>
</evidence>
<evidence type="ECO:0000259" key="8">
    <source>
        <dbReference type="PROSITE" id="PS50156"/>
    </source>
</evidence>
<dbReference type="RefSeq" id="WP_309970587.1">
    <property type="nucleotide sequence ID" value="NZ_JAVDWH010000001.1"/>
</dbReference>
<feature type="domain" description="SSD" evidence="8">
    <location>
        <begin position="197"/>
        <end position="330"/>
    </location>
</feature>
<keyword evidence="5 7" id="KW-1133">Transmembrane helix</keyword>
<sequence length="964" mass="102366">MSSLLYSLGRWSFVHRRRVLAFWLVLLIGSGALMGAFSEGTRNSFDIPGTESQASLDTLERTFPQLSGASAQLVMVAPKGATFSDPEIKADVARTLKTIDKLDFIESTLSPYSPLIDRSIAKDDRAAMAQVQFIDGFGDITPAMLTKLEAKATPLRDAGFTAEFGGVAFTNTGPKLTPTEAVGVAITFVVLLLFLGSISGAMIPLVTAMVGVGVTMSITFAATSVLTLSSATPLLALMIGLAVGIDYALFIISRYREELAQGIDEEESTARAIATAGSAVIFAGATVMIALVGLSVANIPFLTAMGVVAGGAVVVAVLVALTLLPAFIGFAGTRLTPSARATESAARARFAHRWVRAVTRRPVATIALVVVALGFMALPARGLLLALDDNGIAPTSTTQRKAFDLVTERFGPGFNAPLLVEANIVDSTDPLGLVAGLKADIEKMDGVEAIILATPNPNADTAVLEIVPTTGGSDVKTEDLVERIRAAGPAIEKKHGVRTTVTGATSIQIDISSRLKSALLPFGILVVGLSLLLLMAVFRSILVPLKATLGYLLSLGASLGAVALVFNEGWLNGLLNVEHTGPVISFLPIVLMGVLFGLAMDYEVFLVSRMKEEFARTQDASGSIERGFVSSGRVVTAAAAIMFAVFAAFVPDGDPSIKPVALGLAVGVFVDAFLVRMIVVPAALQLFGARAWWLPASIDRWLPHVDVEGEGLRARLTQATWPADRADVVLTAERLVLAAPYDIDRAPLDLRLERGRWMLVTGQDRGVKNALLLTLAGRLPFADGQMRVADHLLPYEAGHVRARVQLAEFTGINDLDPQMTVGEHVAQQLSVGTLRAWIAKSRIDEVITGINSALFDAYAWARAGDPLPLRRNDRVAYLSDLERLTLGVALSLTSNPDIVIIPDVDDLRSPSQIQLFWSTVGALTGIEGPSVIASVTYAAEGPHDVEHVDIVELPARLPHHEMAH</sequence>
<keyword evidence="3" id="KW-1003">Cell membrane</keyword>
<feature type="transmembrane region" description="Helical" evidence="7">
    <location>
        <begin position="181"/>
        <end position="198"/>
    </location>
</feature>
<gene>
    <name evidence="9" type="ORF">J2X11_002108</name>
</gene>
<dbReference type="InterPro" id="IPR000731">
    <property type="entry name" value="SSD"/>
</dbReference>
<feature type="transmembrane region" description="Helical" evidence="7">
    <location>
        <begin position="205"/>
        <end position="228"/>
    </location>
</feature>
<dbReference type="InterPro" id="IPR001036">
    <property type="entry name" value="Acrflvin-R"/>
</dbReference>
<dbReference type="EMBL" id="JAVDWH010000001">
    <property type="protein sequence ID" value="MDR7087269.1"/>
    <property type="molecule type" value="Genomic_DNA"/>
</dbReference>
<comment type="similarity">
    <text evidence="2">Belongs to the resistance-nodulation-cell division (RND) (TC 2.A.6) family. MmpL subfamily.</text>
</comment>
<keyword evidence="10" id="KW-1185">Reference proteome</keyword>
<reference evidence="9 10" key="1">
    <citation type="submission" date="2023-07" db="EMBL/GenBank/DDBJ databases">
        <title>Sorghum-associated microbial communities from plants grown in Nebraska, USA.</title>
        <authorList>
            <person name="Schachtman D."/>
        </authorList>
    </citation>
    <scope>NUCLEOTIDE SEQUENCE [LARGE SCALE GENOMIC DNA]</scope>
    <source>
        <strain evidence="9 10">BE248</strain>
    </source>
</reference>
<evidence type="ECO:0000313" key="9">
    <source>
        <dbReference type="EMBL" id="MDR7087269.1"/>
    </source>
</evidence>
<name>A0ABU1UQ07_9ACTN</name>
<comment type="subcellular location">
    <subcellularLocation>
        <location evidence="1">Cell membrane</location>
        <topology evidence="1">Multi-pass membrane protein</topology>
    </subcellularLocation>
</comment>
<evidence type="ECO:0000256" key="2">
    <source>
        <dbReference type="ARBA" id="ARBA00010157"/>
    </source>
</evidence>
<dbReference type="PRINTS" id="PR00702">
    <property type="entry name" value="ACRIFLAVINRP"/>
</dbReference>
<evidence type="ECO:0000256" key="3">
    <source>
        <dbReference type="ARBA" id="ARBA00022475"/>
    </source>
</evidence>